<feature type="transmembrane region" description="Helical" evidence="2">
    <location>
        <begin position="88"/>
        <end position="111"/>
    </location>
</feature>
<dbReference type="Gene3D" id="3.30.70.1070">
    <property type="entry name" value="Sporulation related repeat"/>
    <property type="match status" value="1"/>
</dbReference>
<feature type="domain" description="SPOR" evidence="3">
    <location>
        <begin position="151"/>
        <end position="225"/>
    </location>
</feature>
<dbReference type="PROSITE" id="PS51724">
    <property type="entry name" value="SPOR"/>
    <property type="match status" value="1"/>
</dbReference>
<gene>
    <name evidence="4" type="ORF">CUU66_08875</name>
</gene>
<accession>A0A2N5M709</accession>
<dbReference type="SUPFAM" id="SSF110997">
    <property type="entry name" value="Sporulation related repeat"/>
    <property type="match status" value="1"/>
</dbReference>
<evidence type="ECO:0000313" key="4">
    <source>
        <dbReference type="EMBL" id="PLT30146.1"/>
    </source>
</evidence>
<dbReference type="InterPro" id="IPR036680">
    <property type="entry name" value="SPOR-like_sf"/>
</dbReference>
<name>A0A2N5M709_9BACI</name>
<protein>
    <recommendedName>
        <fullName evidence="3">SPOR domain-containing protein</fullName>
    </recommendedName>
</protein>
<evidence type="ECO:0000256" key="1">
    <source>
        <dbReference type="SAM" id="MobiDB-lite"/>
    </source>
</evidence>
<keyword evidence="2" id="KW-1133">Transmembrane helix</keyword>
<organism evidence="4 5">
    <name type="scientific">Peribacillus deserti</name>
    <dbReference type="NCBI Taxonomy" id="673318"/>
    <lineage>
        <taxon>Bacteria</taxon>
        <taxon>Bacillati</taxon>
        <taxon>Bacillota</taxon>
        <taxon>Bacilli</taxon>
        <taxon>Bacillales</taxon>
        <taxon>Bacillaceae</taxon>
        <taxon>Peribacillus</taxon>
    </lineage>
</organism>
<dbReference type="Proteomes" id="UP000234748">
    <property type="component" value="Unassembled WGS sequence"/>
</dbReference>
<dbReference type="GO" id="GO:0042834">
    <property type="term" value="F:peptidoglycan binding"/>
    <property type="evidence" value="ECO:0007669"/>
    <property type="project" value="InterPro"/>
</dbReference>
<dbReference type="InterPro" id="IPR007730">
    <property type="entry name" value="SPOR-like_dom"/>
</dbReference>
<dbReference type="OrthoDB" id="2967208at2"/>
<comment type="caution">
    <text evidence="4">The sequence shown here is derived from an EMBL/GenBank/DDBJ whole genome shotgun (WGS) entry which is preliminary data.</text>
</comment>
<dbReference type="RefSeq" id="WP_101641330.1">
    <property type="nucleotide sequence ID" value="NZ_PGUY01000027.1"/>
</dbReference>
<dbReference type="EMBL" id="PGUY01000027">
    <property type="protein sequence ID" value="PLT30146.1"/>
    <property type="molecule type" value="Genomic_DNA"/>
</dbReference>
<dbReference type="AlphaFoldDB" id="A0A2N5M709"/>
<keyword evidence="5" id="KW-1185">Reference proteome</keyword>
<evidence type="ECO:0000259" key="3">
    <source>
        <dbReference type="PROSITE" id="PS51724"/>
    </source>
</evidence>
<evidence type="ECO:0000313" key="5">
    <source>
        <dbReference type="Proteomes" id="UP000234748"/>
    </source>
</evidence>
<reference evidence="4 5" key="1">
    <citation type="submission" date="2017-11" db="EMBL/GenBank/DDBJ databases">
        <title>Comparitive Functional Genomics of Dry Heat Resistant strains isolated from the Viking Spacecraft.</title>
        <authorList>
            <person name="Seuylemezian A."/>
            <person name="Cooper K."/>
            <person name="Vaishampayan P."/>
        </authorList>
    </citation>
    <scope>NUCLEOTIDE SEQUENCE [LARGE SCALE GENOMIC DNA]</scope>
    <source>
        <strain evidence="4 5">V1-29</strain>
    </source>
</reference>
<dbReference type="Pfam" id="PF05036">
    <property type="entry name" value="SPOR"/>
    <property type="match status" value="1"/>
</dbReference>
<feature type="region of interest" description="Disordered" evidence="1">
    <location>
        <begin position="43"/>
        <end position="62"/>
    </location>
</feature>
<proteinExistence type="predicted"/>
<evidence type="ECO:0000256" key="2">
    <source>
        <dbReference type="SAM" id="Phobius"/>
    </source>
</evidence>
<keyword evidence="2" id="KW-0812">Transmembrane</keyword>
<sequence length="331" mass="35652">MKKDENTNKIVVKFNGGEKYIFSEDNEAVLSMDETAAASESAEESFDWILPDPAGSDDKTKSSLSPYVVKTKKTKDTGKLKGFKKITFIPSMWISILLAVVVGTSLGFIVLKTVTGQDMAEPGAVPASTPSNSVPLKDESGGGTALGVSNAPALKAFVVQGGIYSKEKAAQSVRDSLSDTGVPVKITQLEDKYVLLLGVAESMEAAKSLAVYMKGQNIDSFWKEISFSGTSKKGLTSKEIQYLKDLTAVYQMLSEKTASSIIDTESSIKGEKLKSGIEKVEKHSAIENKNLAQMEKAIKEASSLYLSSTDTASQYKTQSKLLDFLGLYSNL</sequence>
<keyword evidence="2" id="KW-0472">Membrane</keyword>